<dbReference type="EMBL" id="CAJVQB010026082">
    <property type="protein sequence ID" value="CAG8807819.1"/>
    <property type="molecule type" value="Genomic_DNA"/>
</dbReference>
<dbReference type="Pfam" id="PF04665">
    <property type="entry name" value="Pox_A32"/>
    <property type="match status" value="1"/>
</dbReference>
<name>A0ABN7VZR1_GIGMA</name>
<comment type="caution">
    <text evidence="1">The sequence shown here is derived from an EMBL/GenBank/DDBJ whole genome shotgun (WGS) entry which is preliminary data.</text>
</comment>
<organism evidence="1 2">
    <name type="scientific">Gigaspora margarita</name>
    <dbReference type="NCBI Taxonomy" id="4874"/>
    <lineage>
        <taxon>Eukaryota</taxon>
        <taxon>Fungi</taxon>
        <taxon>Fungi incertae sedis</taxon>
        <taxon>Mucoromycota</taxon>
        <taxon>Glomeromycotina</taxon>
        <taxon>Glomeromycetes</taxon>
        <taxon>Diversisporales</taxon>
        <taxon>Gigasporaceae</taxon>
        <taxon>Gigaspora</taxon>
    </lineage>
</organism>
<protein>
    <submittedName>
        <fullName evidence="1">3922_t:CDS:1</fullName>
    </submittedName>
</protein>
<dbReference type="InterPro" id="IPR006758">
    <property type="entry name" value="A32L"/>
</dbReference>
<sequence length="257" mass="30394">MEYCSFRQMNKPEPIKQNFYSPRIPFRLLVAGASESEKTTMVVNLLVGNKYLRLYPWIFGEKRKNKIPKNLDYGERYIPCDYLIICAKHQDEDLWEMCRWFYKFIASDKHAPWFEPVTFSIFGPEDLPDISAFKKTDRKIVIVFDDLAGEPLSIQQKIEEFFRSGRHSNISPIYIAQHYFETPMKIRANLTHILLHRGGGGSLDNIKRILRSKYNNYESLAKKIDDIIKKHFVVIDIRRPADDPLSIRFRWDKPLKD</sequence>
<dbReference type="Gene3D" id="3.30.750.60">
    <property type="entry name" value="Endosialidase, N-terminal extension domain"/>
    <property type="match status" value="1"/>
</dbReference>
<reference evidence="1 2" key="1">
    <citation type="submission" date="2021-06" db="EMBL/GenBank/DDBJ databases">
        <authorList>
            <person name="Kallberg Y."/>
            <person name="Tangrot J."/>
            <person name="Rosling A."/>
        </authorList>
    </citation>
    <scope>NUCLEOTIDE SEQUENCE [LARGE SCALE GENOMIC DNA]</scope>
    <source>
        <strain evidence="1 2">120-4 pot B 10/14</strain>
    </source>
</reference>
<accession>A0ABN7VZR1</accession>
<gene>
    <name evidence="1" type="ORF">GMARGA_LOCUS24585</name>
</gene>
<dbReference type="Proteomes" id="UP000789901">
    <property type="component" value="Unassembled WGS sequence"/>
</dbReference>
<evidence type="ECO:0000313" key="1">
    <source>
        <dbReference type="EMBL" id="CAG8807819.1"/>
    </source>
</evidence>
<evidence type="ECO:0000313" key="2">
    <source>
        <dbReference type="Proteomes" id="UP000789901"/>
    </source>
</evidence>
<proteinExistence type="predicted"/>
<keyword evidence="2" id="KW-1185">Reference proteome</keyword>